<proteinExistence type="predicted"/>
<accession>A0A0E3BRH9</accession>
<protein>
    <submittedName>
        <fullName evidence="1">Uncharacterized protein</fullName>
    </submittedName>
</protein>
<dbReference type="EMBL" id="CP012029">
    <property type="protein sequence ID" value="ALO26540.1"/>
    <property type="molecule type" value="Genomic_DNA"/>
</dbReference>
<name>A0A0E3BRH9_LEPBO</name>
<dbReference type="AlphaFoldDB" id="A0A0E3BRH9"/>
<gene>
    <name evidence="1" type="ORF">LBBP_02290</name>
</gene>
<organism evidence="1">
    <name type="scientific">Leptospira borgpetersenii serovar Ballum</name>
    <dbReference type="NCBI Taxonomy" id="280505"/>
    <lineage>
        <taxon>Bacteria</taxon>
        <taxon>Pseudomonadati</taxon>
        <taxon>Spirochaetota</taxon>
        <taxon>Spirochaetia</taxon>
        <taxon>Leptospirales</taxon>
        <taxon>Leptospiraceae</taxon>
        <taxon>Leptospira</taxon>
    </lineage>
</organism>
<dbReference type="PATRIC" id="fig|280505.15.peg.2241"/>
<evidence type="ECO:0000313" key="2">
    <source>
        <dbReference type="Proteomes" id="UP000058857"/>
    </source>
</evidence>
<evidence type="ECO:0000313" key="1">
    <source>
        <dbReference type="EMBL" id="ALO26540.1"/>
    </source>
</evidence>
<sequence>MFFSNFSPSRIGSLYEFPFQEKFLSRIWLLCEKCIISPQTRNFSWEFPQIHPKTKFSFDYNFDIENWYQYHNNQFIENSPVTDNVAGIFLKTFRKL</sequence>
<reference evidence="1 2" key="1">
    <citation type="journal article" date="2015" name="PLoS Negl. Trop. Dis.">
        <title>Distribution of Plasmids in Distinct Leptospira Pathogenic Species.</title>
        <authorList>
            <person name="Wang Y."/>
            <person name="Zhuang X."/>
            <person name="Zhong Y."/>
            <person name="Zhang C."/>
            <person name="Zhang Y."/>
            <person name="Zeng L."/>
            <person name="Zhu Y."/>
            <person name="He P."/>
            <person name="Dong K."/>
            <person name="Pal U."/>
            <person name="Guo X."/>
            <person name="Qin J."/>
        </authorList>
    </citation>
    <scope>NUCLEOTIDE SEQUENCE [LARGE SCALE GENOMIC DNA]</scope>
    <source>
        <strain evidence="1 2">56604</strain>
    </source>
</reference>
<dbReference type="Proteomes" id="UP000058857">
    <property type="component" value="Chromosome 1"/>
</dbReference>
<dbReference type="RefSeq" id="WP_002741107.1">
    <property type="nucleotide sequence ID" value="NZ_CP012029.1"/>
</dbReference>